<dbReference type="EMBL" id="JAIWYP010000010">
    <property type="protein sequence ID" value="KAH3748234.1"/>
    <property type="molecule type" value="Genomic_DNA"/>
</dbReference>
<dbReference type="Gene3D" id="1.20.5.370">
    <property type="match status" value="1"/>
</dbReference>
<feature type="coiled-coil region" evidence="2">
    <location>
        <begin position="24"/>
        <end position="72"/>
    </location>
</feature>
<dbReference type="InterPro" id="IPR014751">
    <property type="entry name" value="XRCC4-like_C"/>
</dbReference>
<keyword evidence="4" id="KW-1185">Reference proteome</keyword>
<gene>
    <name evidence="3" type="ORF">DPMN_182672</name>
</gene>
<reference evidence="3" key="1">
    <citation type="journal article" date="2019" name="bioRxiv">
        <title>The Genome of the Zebra Mussel, Dreissena polymorpha: A Resource for Invasive Species Research.</title>
        <authorList>
            <person name="McCartney M.A."/>
            <person name="Auch B."/>
            <person name="Kono T."/>
            <person name="Mallez S."/>
            <person name="Zhang Y."/>
            <person name="Obille A."/>
            <person name="Becker A."/>
            <person name="Abrahante J.E."/>
            <person name="Garbe J."/>
            <person name="Badalamenti J.P."/>
            <person name="Herman A."/>
            <person name="Mangelson H."/>
            <person name="Liachko I."/>
            <person name="Sullivan S."/>
            <person name="Sone E.D."/>
            <person name="Koren S."/>
            <person name="Silverstein K.A.T."/>
            <person name="Beckman K.B."/>
            <person name="Gohl D.M."/>
        </authorList>
    </citation>
    <scope>NUCLEOTIDE SEQUENCE</scope>
    <source>
        <strain evidence="3">Duluth1</strain>
        <tissue evidence="3">Whole animal</tissue>
    </source>
</reference>
<reference evidence="3" key="2">
    <citation type="submission" date="2020-11" db="EMBL/GenBank/DDBJ databases">
        <authorList>
            <person name="McCartney M.A."/>
            <person name="Auch B."/>
            <person name="Kono T."/>
            <person name="Mallez S."/>
            <person name="Becker A."/>
            <person name="Gohl D.M."/>
            <person name="Silverstein K.A.T."/>
            <person name="Koren S."/>
            <person name="Bechman K.B."/>
            <person name="Herman A."/>
            <person name="Abrahante J.E."/>
            <person name="Garbe J."/>
        </authorList>
    </citation>
    <scope>NUCLEOTIDE SEQUENCE</scope>
    <source>
        <strain evidence="3">Duluth1</strain>
        <tissue evidence="3">Whole animal</tissue>
    </source>
</reference>
<sequence>MKANIFSAEISDITDQLSEGGRSVHEVDKIRRRLEMEKQELQAALEEAESTLEQEEAKVARAQLEITSIRSEIDRRIAEKEEEFENTR</sequence>
<comment type="caution">
    <text evidence="3">The sequence shown here is derived from an EMBL/GenBank/DDBJ whole genome shotgun (WGS) entry which is preliminary data.</text>
</comment>
<keyword evidence="1 2" id="KW-0175">Coiled coil</keyword>
<dbReference type="FunFam" id="1.20.5.370:FF:000008">
    <property type="entry name" value="Myosin heavy chain"/>
    <property type="match status" value="1"/>
</dbReference>
<evidence type="ECO:0000313" key="3">
    <source>
        <dbReference type="EMBL" id="KAH3748234.1"/>
    </source>
</evidence>
<name>A0A9D4DIJ7_DREPO</name>
<evidence type="ECO:0000256" key="1">
    <source>
        <dbReference type="ARBA" id="ARBA00023054"/>
    </source>
</evidence>
<evidence type="ECO:0000256" key="2">
    <source>
        <dbReference type="SAM" id="Coils"/>
    </source>
</evidence>
<proteinExistence type="predicted"/>
<protein>
    <submittedName>
        <fullName evidence="3">Uncharacterized protein</fullName>
    </submittedName>
</protein>
<accession>A0A9D4DIJ7</accession>
<dbReference type="AlphaFoldDB" id="A0A9D4DIJ7"/>
<dbReference type="Proteomes" id="UP000828390">
    <property type="component" value="Unassembled WGS sequence"/>
</dbReference>
<evidence type="ECO:0000313" key="4">
    <source>
        <dbReference type="Proteomes" id="UP000828390"/>
    </source>
</evidence>
<organism evidence="3 4">
    <name type="scientific">Dreissena polymorpha</name>
    <name type="common">Zebra mussel</name>
    <name type="synonym">Mytilus polymorpha</name>
    <dbReference type="NCBI Taxonomy" id="45954"/>
    <lineage>
        <taxon>Eukaryota</taxon>
        <taxon>Metazoa</taxon>
        <taxon>Spiralia</taxon>
        <taxon>Lophotrochozoa</taxon>
        <taxon>Mollusca</taxon>
        <taxon>Bivalvia</taxon>
        <taxon>Autobranchia</taxon>
        <taxon>Heteroconchia</taxon>
        <taxon>Euheterodonta</taxon>
        <taxon>Imparidentia</taxon>
        <taxon>Neoheterodontei</taxon>
        <taxon>Myida</taxon>
        <taxon>Dreissenoidea</taxon>
        <taxon>Dreissenidae</taxon>
        <taxon>Dreissena</taxon>
    </lineage>
</organism>